<gene>
    <name evidence="2" type="ORF">GCM10020367_32280</name>
</gene>
<organism evidence="2 3">
    <name type="scientific">Streptomyces sannanensis</name>
    <dbReference type="NCBI Taxonomy" id="285536"/>
    <lineage>
        <taxon>Bacteria</taxon>
        <taxon>Bacillati</taxon>
        <taxon>Actinomycetota</taxon>
        <taxon>Actinomycetes</taxon>
        <taxon>Kitasatosporales</taxon>
        <taxon>Streptomycetaceae</taxon>
        <taxon>Streptomyces</taxon>
    </lineage>
</organism>
<keyword evidence="3" id="KW-1185">Reference proteome</keyword>
<dbReference type="CDD" id="cd03024">
    <property type="entry name" value="DsbA_FrnE"/>
    <property type="match status" value="1"/>
</dbReference>
<evidence type="ECO:0000259" key="1">
    <source>
        <dbReference type="Pfam" id="PF01323"/>
    </source>
</evidence>
<dbReference type="SUPFAM" id="SSF48452">
    <property type="entry name" value="TPR-like"/>
    <property type="match status" value="1"/>
</dbReference>
<dbReference type="RefSeq" id="WP_345038034.1">
    <property type="nucleotide sequence ID" value="NZ_BAAAYL010000001.1"/>
</dbReference>
<dbReference type="EMBL" id="BAAAYL010000001">
    <property type="protein sequence ID" value="GAA3373214.1"/>
    <property type="molecule type" value="Genomic_DNA"/>
</dbReference>
<dbReference type="Pfam" id="PF01323">
    <property type="entry name" value="DSBA"/>
    <property type="match status" value="1"/>
</dbReference>
<sequence length="325" mass="35754">MRIEIWADVVCAWAYIGKRRLEKALAGPARADAGAEVVWRPFRIDPTAPDQAIPIEEAYRDPLVDAALRQCAPGLSPAENRVRVSRIAADEGLGLEWGAAWRASSHDAHRLLHLAREHGSAALQNEVAEQVMKAHFIDGDDISDRRRLKMVAIRSGFAEGEELLDTDAGDREVRELLLIGKARGITTSPTIVVGDRALAGAQPPEAIADFLAGGDSKREMPEEVQRLRWAESLLGRHDPLGALALLKPLLDDHADDLNVRRIAARGYFHSAQLTRARDLLEQLIIDAPDDSYARLMLGRTLQRLGNESQASLHLKMATAMTPEFA</sequence>
<feature type="domain" description="DSBA-like thioredoxin" evidence="1">
    <location>
        <begin position="3"/>
        <end position="211"/>
    </location>
</feature>
<evidence type="ECO:0000313" key="3">
    <source>
        <dbReference type="Proteomes" id="UP001499990"/>
    </source>
</evidence>
<evidence type="ECO:0000313" key="2">
    <source>
        <dbReference type="EMBL" id="GAA3373214.1"/>
    </source>
</evidence>
<name>A0ABP6SCH6_9ACTN</name>
<dbReference type="SUPFAM" id="SSF52833">
    <property type="entry name" value="Thioredoxin-like"/>
    <property type="match status" value="1"/>
</dbReference>
<reference evidence="3" key="1">
    <citation type="journal article" date="2019" name="Int. J. Syst. Evol. Microbiol.">
        <title>The Global Catalogue of Microorganisms (GCM) 10K type strain sequencing project: providing services to taxonomists for standard genome sequencing and annotation.</title>
        <authorList>
            <consortium name="The Broad Institute Genomics Platform"/>
            <consortium name="The Broad Institute Genome Sequencing Center for Infectious Disease"/>
            <person name="Wu L."/>
            <person name="Ma J."/>
        </authorList>
    </citation>
    <scope>NUCLEOTIDE SEQUENCE [LARGE SCALE GENOMIC DNA]</scope>
    <source>
        <strain evidence="3">JCM 9651</strain>
    </source>
</reference>
<dbReference type="InterPro" id="IPR011990">
    <property type="entry name" value="TPR-like_helical_dom_sf"/>
</dbReference>
<dbReference type="InterPro" id="IPR036249">
    <property type="entry name" value="Thioredoxin-like_sf"/>
</dbReference>
<comment type="caution">
    <text evidence="2">The sequence shown here is derived from an EMBL/GenBank/DDBJ whole genome shotgun (WGS) entry which is preliminary data.</text>
</comment>
<dbReference type="Pfam" id="PF14559">
    <property type="entry name" value="TPR_19"/>
    <property type="match status" value="1"/>
</dbReference>
<dbReference type="Proteomes" id="UP001499990">
    <property type="component" value="Unassembled WGS sequence"/>
</dbReference>
<protein>
    <recommendedName>
        <fullName evidence="1">DSBA-like thioredoxin domain-containing protein</fullName>
    </recommendedName>
</protein>
<dbReference type="PANTHER" id="PTHR13887">
    <property type="entry name" value="GLUTATHIONE S-TRANSFERASE KAPPA"/>
    <property type="match status" value="1"/>
</dbReference>
<proteinExistence type="predicted"/>
<accession>A0ABP6SCH6</accession>
<dbReference type="PANTHER" id="PTHR13887:SF41">
    <property type="entry name" value="THIOREDOXIN SUPERFAMILY PROTEIN"/>
    <property type="match status" value="1"/>
</dbReference>
<dbReference type="InterPro" id="IPR001853">
    <property type="entry name" value="DSBA-like_thioredoxin_dom"/>
</dbReference>
<dbReference type="Gene3D" id="3.40.30.10">
    <property type="entry name" value="Glutaredoxin"/>
    <property type="match status" value="1"/>
</dbReference>
<dbReference type="Gene3D" id="1.25.40.10">
    <property type="entry name" value="Tetratricopeptide repeat domain"/>
    <property type="match status" value="1"/>
</dbReference>